<evidence type="ECO:0000313" key="2">
    <source>
        <dbReference type="EMBL" id="EFX92794.1"/>
    </source>
</evidence>
<proteinExistence type="predicted"/>
<dbReference type="Proteomes" id="UP000005467">
    <property type="component" value="Unassembled WGS sequence"/>
</dbReference>
<evidence type="ECO:0000256" key="1">
    <source>
        <dbReference type="SAM" id="Phobius"/>
    </source>
</evidence>
<evidence type="ECO:0000313" key="3">
    <source>
        <dbReference type="Proteomes" id="UP000005467"/>
    </source>
</evidence>
<protein>
    <submittedName>
        <fullName evidence="2">Chain length determinant protein</fullName>
    </submittedName>
</protein>
<dbReference type="EMBL" id="AEVG01000013">
    <property type="protein sequence ID" value="EFX92794.1"/>
    <property type="molecule type" value="Genomic_DNA"/>
</dbReference>
<accession>E8KE87</accession>
<dbReference type="SUPFAM" id="SSF160355">
    <property type="entry name" value="Bacterial polysaccharide co-polymerase-like"/>
    <property type="match status" value="1"/>
</dbReference>
<feature type="transmembrane region" description="Helical" evidence="1">
    <location>
        <begin position="28"/>
        <end position="48"/>
    </location>
</feature>
<dbReference type="AlphaFoldDB" id="E8KE87"/>
<reference evidence="2 3" key="1">
    <citation type="submission" date="2011-01" db="EMBL/GenBank/DDBJ databases">
        <authorList>
            <person name="Muzny D."/>
            <person name="Qin X."/>
            <person name="Deng J."/>
            <person name="Jiang H."/>
            <person name="Liu Y."/>
            <person name="Qu J."/>
            <person name="Song X.-Z."/>
            <person name="Zhang L."/>
            <person name="Thornton R."/>
            <person name="Coyle M."/>
            <person name="Francisco L."/>
            <person name="Jackson L."/>
            <person name="Javaid M."/>
            <person name="Korchina V."/>
            <person name="Kovar C."/>
            <person name="Mata R."/>
            <person name="Mathew T."/>
            <person name="Ngo R."/>
            <person name="Nguyen L."/>
            <person name="Nguyen N."/>
            <person name="Okwuonu G."/>
            <person name="Ongeri F."/>
            <person name="Pham C."/>
            <person name="Simmons D."/>
            <person name="Wilczek-Boney K."/>
            <person name="Hale W."/>
            <person name="Jakkamsetti A."/>
            <person name="Pham P."/>
            <person name="Ruth R."/>
            <person name="San Lucas F."/>
            <person name="Warren J."/>
            <person name="Zhang J."/>
            <person name="Zhao Z."/>
            <person name="Zhou C."/>
            <person name="Zhu D."/>
            <person name="Lee S."/>
            <person name="Bess C."/>
            <person name="Blankenburg K."/>
            <person name="Forbes L."/>
            <person name="Fu Q."/>
            <person name="Gubbala S."/>
            <person name="Hirani K."/>
            <person name="Jayaseelan J.C."/>
            <person name="Lara F."/>
            <person name="Munidasa M."/>
            <person name="Palculict T."/>
            <person name="Patil S."/>
            <person name="Pu L.-L."/>
            <person name="Saada N."/>
            <person name="Tang L."/>
            <person name="Weissenberger G."/>
            <person name="Zhu Y."/>
            <person name="Hemphill L."/>
            <person name="Shang Y."/>
            <person name="Youmans B."/>
            <person name="Ayvaz T."/>
            <person name="Ross M."/>
            <person name="Santibanez J."/>
            <person name="Aqrawi P."/>
            <person name="Gross S."/>
            <person name="Joshi V."/>
            <person name="Fowler G."/>
            <person name="Nazareth L."/>
            <person name="Reid J."/>
            <person name="Worley K."/>
            <person name="Petrosino J."/>
            <person name="Highlander S."/>
            <person name="Gibbs R."/>
        </authorList>
    </citation>
    <scope>NUCLEOTIDE SEQUENCE [LARGE SCALE GENOMIC DNA]</scope>
    <source>
        <strain evidence="2 3">ATCC 25976</strain>
    </source>
</reference>
<sequence>MSNNHKVLLCNNSNQLIRALFKRLGKSAMTLIFTTAIGVGAAFSLTQLQTPVWKSVAQFDQPRVLELGNYYALYSTYSFLNSGDNVTYHVLKDDKSALSLAPAVSQKAEELAAQAAYEEFKRNLTSVDVLVNFLAQTETVKLKVQLENKPIAVMAQQMATQFVFDNASKRQPADRLSVSSVNPEEAQQLLSQFIAFANQQTKQTLNAELIAKWKILFQQVKTAAEIKLGATQQGNQIAAQDYWNGKLVLMRSAQPQDDKLVAFRFVKAPNVPLSPHSPNQSLWLMIGGLSGLLFGIVLVSFSGLLSRKQGNGETN</sequence>
<comment type="caution">
    <text evidence="2">The sequence shown here is derived from an EMBL/GenBank/DDBJ whole genome shotgun (WGS) entry which is preliminary data.</text>
</comment>
<keyword evidence="3" id="KW-1185">Reference proteome</keyword>
<organism evidence="2 3">
    <name type="scientific">Actinobacillus ureae ATCC 25976</name>
    <dbReference type="NCBI Taxonomy" id="887324"/>
    <lineage>
        <taxon>Bacteria</taxon>
        <taxon>Pseudomonadati</taxon>
        <taxon>Pseudomonadota</taxon>
        <taxon>Gammaproteobacteria</taxon>
        <taxon>Pasteurellales</taxon>
        <taxon>Pasteurellaceae</taxon>
        <taxon>Actinobacillus</taxon>
    </lineage>
</organism>
<gene>
    <name evidence="2" type="ORF">HMPREF0027_0154</name>
</gene>
<keyword evidence="1" id="KW-1133">Transmembrane helix</keyword>
<dbReference type="Gene3D" id="3.30.1890.10">
    <property type="entry name" value="FepE-like"/>
    <property type="match status" value="1"/>
</dbReference>
<dbReference type="HOGENOM" id="CLU_087592_0_0_6"/>
<keyword evidence="1" id="KW-0812">Transmembrane</keyword>
<feature type="transmembrane region" description="Helical" evidence="1">
    <location>
        <begin position="282"/>
        <end position="305"/>
    </location>
</feature>
<name>E8KE87_9PAST</name>
<keyword evidence="1" id="KW-0472">Membrane</keyword>